<accession>A0A367KK51</accession>
<name>A0A367KK51_RHIST</name>
<gene>
    <name evidence="1" type="ORF">CU098_012290</name>
</gene>
<dbReference type="OrthoDB" id="2232122at2759"/>
<protein>
    <submittedName>
        <fullName evidence="1">Uncharacterized protein</fullName>
    </submittedName>
</protein>
<evidence type="ECO:0000313" key="2">
    <source>
        <dbReference type="Proteomes" id="UP000253551"/>
    </source>
</evidence>
<sequence>MNTVSFSKFKDWYNIWSKQNEKGTQCLTQQELGQPSTELEEIVNKLRQALDTMLEEYVAIVSQLGLEETLEQDSAENIPSQVILMRNCVNMYDQEFMECIKGIVCDKGFATQQHLYGSIALWKSESYLDDEVQQQIKQLN</sequence>
<comment type="caution">
    <text evidence="1">The sequence shown here is derived from an EMBL/GenBank/DDBJ whole genome shotgun (WGS) entry which is preliminary data.</text>
</comment>
<dbReference type="EMBL" id="PJQM01001479">
    <property type="protein sequence ID" value="RCI02232.1"/>
    <property type="molecule type" value="Genomic_DNA"/>
</dbReference>
<keyword evidence="2" id="KW-1185">Reference proteome</keyword>
<dbReference type="Proteomes" id="UP000253551">
    <property type="component" value="Unassembled WGS sequence"/>
</dbReference>
<reference evidence="1 2" key="1">
    <citation type="journal article" date="2018" name="G3 (Bethesda)">
        <title>Phylogenetic and Phylogenomic Definition of Rhizopus Species.</title>
        <authorList>
            <person name="Gryganskyi A.P."/>
            <person name="Golan J."/>
            <person name="Dolatabadi S."/>
            <person name="Mondo S."/>
            <person name="Robb S."/>
            <person name="Idnurm A."/>
            <person name="Muszewska A."/>
            <person name="Steczkiewicz K."/>
            <person name="Masonjones S."/>
            <person name="Liao H.L."/>
            <person name="Gajdeczka M.T."/>
            <person name="Anike F."/>
            <person name="Vuek A."/>
            <person name="Anishchenko I.M."/>
            <person name="Voigt K."/>
            <person name="de Hoog G.S."/>
            <person name="Smith M.E."/>
            <person name="Heitman J."/>
            <person name="Vilgalys R."/>
            <person name="Stajich J.E."/>
        </authorList>
    </citation>
    <scope>NUCLEOTIDE SEQUENCE [LARGE SCALE GENOMIC DNA]</scope>
    <source>
        <strain evidence="1 2">LSU 92-RS-03</strain>
    </source>
</reference>
<organism evidence="1 2">
    <name type="scientific">Rhizopus stolonifer</name>
    <name type="common">Rhizopus nigricans</name>
    <dbReference type="NCBI Taxonomy" id="4846"/>
    <lineage>
        <taxon>Eukaryota</taxon>
        <taxon>Fungi</taxon>
        <taxon>Fungi incertae sedis</taxon>
        <taxon>Mucoromycota</taxon>
        <taxon>Mucoromycotina</taxon>
        <taxon>Mucoromycetes</taxon>
        <taxon>Mucorales</taxon>
        <taxon>Mucorineae</taxon>
        <taxon>Rhizopodaceae</taxon>
        <taxon>Rhizopus</taxon>
    </lineage>
</organism>
<dbReference type="AlphaFoldDB" id="A0A367KK51"/>
<proteinExistence type="predicted"/>
<evidence type="ECO:0000313" key="1">
    <source>
        <dbReference type="EMBL" id="RCI02232.1"/>
    </source>
</evidence>